<evidence type="ECO:0000313" key="2">
    <source>
        <dbReference type="EMBL" id="CAL4066322.1"/>
    </source>
</evidence>
<name>A0AAV2Q0D8_MEGNR</name>
<feature type="chain" id="PRO_5043483586" evidence="1">
    <location>
        <begin position="32"/>
        <end position="153"/>
    </location>
</feature>
<accession>A0AAV2Q0D8</accession>
<proteinExistence type="predicted"/>
<feature type="signal peptide" evidence="1">
    <location>
        <begin position="1"/>
        <end position="31"/>
    </location>
</feature>
<keyword evidence="1" id="KW-0732">Signal</keyword>
<protein>
    <submittedName>
        <fullName evidence="2">Uncharacterized protein</fullName>
    </submittedName>
</protein>
<sequence length="153" mass="17769">SLPLSPPLPLSLYFCLCLSLCSFVSPPPTLIIPIPPSIFPPFHGHRHHRNRQDVIPGISLVEGETRYRLADSYSETTTRVLPYLNESIWEFKHPPPSPKLFASPAPPIYLYRHTHLYNFNLVDHIVNTSWRRRYETLLAVCACVQPFWCLLWY</sequence>
<reference evidence="2 3" key="1">
    <citation type="submission" date="2024-05" db="EMBL/GenBank/DDBJ databases">
        <authorList>
            <person name="Wallberg A."/>
        </authorList>
    </citation>
    <scope>NUCLEOTIDE SEQUENCE [LARGE SCALE GENOMIC DNA]</scope>
</reference>
<organism evidence="2 3">
    <name type="scientific">Meganyctiphanes norvegica</name>
    <name type="common">Northern krill</name>
    <name type="synonym">Thysanopoda norvegica</name>
    <dbReference type="NCBI Taxonomy" id="48144"/>
    <lineage>
        <taxon>Eukaryota</taxon>
        <taxon>Metazoa</taxon>
        <taxon>Ecdysozoa</taxon>
        <taxon>Arthropoda</taxon>
        <taxon>Crustacea</taxon>
        <taxon>Multicrustacea</taxon>
        <taxon>Malacostraca</taxon>
        <taxon>Eumalacostraca</taxon>
        <taxon>Eucarida</taxon>
        <taxon>Euphausiacea</taxon>
        <taxon>Euphausiidae</taxon>
        <taxon>Meganyctiphanes</taxon>
    </lineage>
</organism>
<evidence type="ECO:0000313" key="3">
    <source>
        <dbReference type="Proteomes" id="UP001497623"/>
    </source>
</evidence>
<keyword evidence="3" id="KW-1185">Reference proteome</keyword>
<evidence type="ECO:0000256" key="1">
    <source>
        <dbReference type="SAM" id="SignalP"/>
    </source>
</evidence>
<dbReference type="Proteomes" id="UP001497623">
    <property type="component" value="Unassembled WGS sequence"/>
</dbReference>
<dbReference type="EMBL" id="CAXKWB010002168">
    <property type="protein sequence ID" value="CAL4066322.1"/>
    <property type="molecule type" value="Genomic_DNA"/>
</dbReference>
<comment type="caution">
    <text evidence="2">The sequence shown here is derived from an EMBL/GenBank/DDBJ whole genome shotgun (WGS) entry which is preliminary data.</text>
</comment>
<dbReference type="AlphaFoldDB" id="A0AAV2Q0D8"/>
<feature type="non-terminal residue" evidence="2">
    <location>
        <position position="1"/>
    </location>
</feature>
<gene>
    <name evidence="2" type="ORF">MNOR_LOCUS5569</name>
</gene>